<evidence type="ECO:0000259" key="4">
    <source>
        <dbReference type="Pfam" id="PF21055"/>
    </source>
</evidence>
<proteinExistence type="predicted"/>
<dbReference type="GO" id="GO:0031462">
    <property type="term" value="C:Cul2-RING ubiquitin ligase complex"/>
    <property type="evidence" value="ECO:0007669"/>
    <property type="project" value="TreeGrafter"/>
</dbReference>
<evidence type="ECO:0000256" key="2">
    <source>
        <dbReference type="ARBA" id="ARBA00022771"/>
    </source>
</evidence>
<dbReference type="Pfam" id="PF21055">
    <property type="entry name" value="ZSWIM4-8_C"/>
    <property type="match status" value="1"/>
</dbReference>
<protein>
    <submittedName>
        <fullName evidence="5">ZSWIM8</fullName>
    </submittedName>
</protein>
<feature type="domain" description="ZSWIM4-8 C-terminal" evidence="4">
    <location>
        <begin position="288"/>
        <end position="409"/>
    </location>
</feature>
<dbReference type="InterPro" id="IPR048370">
    <property type="entry name" value="ZSWIM4-8_C"/>
</dbReference>
<organism evidence="5 6">
    <name type="scientific">Bugula neritina</name>
    <name type="common">Brown bryozoan</name>
    <name type="synonym">Sertularia neritina</name>
    <dbReference type="NCBI Taxonomy" id="10212"/>
    <lineage>
        <taxon>Eukaryota</taxon>
        <taxon>Metazoa</taxon>
        <taxon>Spiralia</taxon>
        <taxon>Lophotrochozoa</taxon>
        <taxon>Bryozoa</taxon>
        <taxon>Gymnolaemata</taxon>
        <taxon>Cheilostomatida</taxon>
        <taxon>Flustrina</taxon>
        <taxon>Buguloidea</taxon>
        <taxon>Bugulidae</taxon>
        <taxon>Bugula</taxon>
    </lineage>
</organism>
<comment type="caution">
    <text evidence="5">The sequence shown here is derived from an EMBL/GenBank/DDBJ whole genome shotgun (WGS) entry which is preliminary data.</text>
</comment>
<dbReference type="AlphaFoldDB" id="A0A7J7JFC9"/>
<evidence type="ECO:0000313" key="5">
    <source>
        <dbReference type="EMBL" id="KAF6024757.1"/>
    </source>
</evidence>
<keyword evidence="2" id="KW-0863">Zinc-finger</keyword>
<dbReference type="Proteomes" id="UP000593567">
    <property type="component" value="Unassembled WGS sequence"/>
</dbReference>
<dbReference type="EMBL" id="VXIV02002538">
    <property type="protein sequence ID" value="KAF6024757.1"/>
    <property type="molecule type" value="Genomic_DNA"/>
</dbReference>
<dbReference type="GO" id="GO:0008270">
    <property type="term" value="F:zinc ion binding"/>
    <property type="evidence" value="ECO:0007669"/>
    <property type="project" value="UniProtKB-KW"/>
</dbReference>
<keyword evidence="3" id="KW-0862">Zinc</keyword>
<keyword evidence="1" id="KW-0479">Metal-binding</keyword>
<dbReference type="PANTHER" id="PTHR22619:SF1">
    <property type="entry name" value="ZINC FINGER SWIM DOMAIN-CONTAINING PROTEIN 8"/>
    <property type="match status" value="1"/>
</dbReference>
<accession>A0A7J7JFC9</accession>
<name>A0A7J7JFC9_BUGNE</name>
<sequence>MVKAAAELALSCLAHAQALNPQETKRAMLQCKEQSNKMLEQACIAVESAAKDGGVSPEVLFDVARKWCDLHEMQRQVQQNSVVQSQQQVNNSLQPARMSPPTSVPHQRHSQQQLVHSAMSNPNITRPQAISHIPMMVNSLDQSQSPLMAAPANLPPQPMYRTQHPAISQVSQQQPGGGIAGYPQNHTVYVSCYPPSASQQMHPSGFMSAVAYNAASPSTFTQPVTMNQMYHIGVSNGNPVFNTSPQQPAVMAITNSPSLPSMLPLSHPQAAVPNMALMSQHHMQIAATHNTDHTNYILSAFRVGMLALETYGCRIIDDRPQAKYNRNPSCKEDIKWLLNLSMKLGPCYTGPSYLQQFCQMAINSLLSPFVLYDIATEIANTQTRNSPAQFQSIFRTPMLNALMQRCVQISCWGNCLIDNVLQTLIALCVFAYRIYLHHKRYWNVE</sequence>
<evidence type="ECO:0000256" key="3">
    <source>
        <dbReference type="ARBA" id="ARBA00022833"/>
    </source>
</evidence>
<evidence type="ECO:0000313" key="6">
    <source>
        <dbReference type="Proteomes" id="UP000593567"/>
    </source>
</evidence>
<keyword evidence="6" id="KW-1185">Reference proteome</keyword>
<evidence type="ECO:0000256" key="1">
    <source>
        <dbReference type="ARBA" id="ARBA00022723"/>
    </source>
</evidence>
<dbReference type="OrthoDB" id="10013584at2759"/>
<gene>
    <name evidence="5" type="ORF">EB796_016940</name>
</gene>
<dbReference type="PANTHER" id="PTHR22619">
    <property type="entry name" value="ZINC FINGER SWIM DOMAIN CONTAINING PROTEIN 4, 5, 6"/>
    <property type="match status" value="1"/>
</dbReference>
<reference evidence="5" key="1">
    <citation type="submission" date="2020-06" db="EMBL/GenBank/DDBJ databases">
        <title>Draft genome of Bugula neritina, a colonial animal packing powerful symbionts and potential medicines.</title>
        <authorList>
            <person name="Rayko M."/>
        </authorList>
    </citation>
    <scope>NUCLEOTIDE SEQUENCE [LARGE SCALE GENOMIC DNA]</scope>
    <source>
        <strain evidence="5">Kwan_BN1</strain>
    </source>
</reference>